<reference evidence="1 2" key="1">
    <citation type="submission" date="2019-08" db="EMBL/GenBank/DDBJ databases">
        <title>Deep-cultivation of Planctomycetes and their phenomic and genomic characterization uncovers novel biology.</title>
        <authorList>
            <person name="Wiegand S."/>
            <person name="Jogler M."/>
            <person name="Boedeker C."/>
            <person name="Pinto D."/>
            <person name="Vollmers J."/>
            <person name="Rivas-Marin E."/>
            <person name="Kohn T."/>
            <person name="Peeters S.H."/>
            <person name="Heuer A."/>
            <person name="Rast P."/>
            <person name="Oberbeckmann S."/>
            <person name="Bunk B."/>
            <person name="Jeske O."/>
            <person name="Meyerdierks A."/>
            <person name="Storesund J.E."/>
            <person name="Kallscheuer N."/>
            <person name="Luecker S."/>
            <person name="Lage O.M."/>
            <person name="Pohl T."/>
            <person name="Merkel B.J."/>
            <person name="Hornburger P."/>
            <person name="Mueller R.-W."/>
            <person name="Bruemmer F."/>
            <person name="Labrenz M."/>
            <person name="Spormann A.M."/>
            <person name="Op den Camp H."/>
            <person name="Overmann J."/>
            <person name="Amann R."/>
            <person name="Jetten M.S.M."/>
            <person name="Mascher T."/>
            <person name="Medema M.H."/>
            <person name="Devos D.P."/>
            <person name="Kaster A.-K."/>
            <person name="Ovreas L."/>
            <person name="Rohde M."/>
            <person name="Galperin M.Y."/>
            <person name="Jogler C."/>
        </authorList>
    </citation>
    <scope>NUCLEOTIDE SEQUENCE [LARGE SCALE GENOMIC DNA]</scope>
    <source>
        <strain evidence="1 2">UC8</strain>
    </source>
</reference>
<keyword evidence="2" id="KW-1185">Reference proteome</keyword>
<proteinExistence type="predicted"/>
<accession>A0A5B9R6F7</accession>
<name>A0A5B9R6F7_9BACT</name>
<dbReference type="Proteomes" id="UP000325286">
    <property type="component" value="Chromosome"/>
</dbReference>
<gene>
    <name evidence="1" type="ORF">UC8_38910</name>
</gene>
<protein>
    <submittedName>
        <fullName evidence="1">Uncharacterized protein</fullName>
    </submittedName>
</protein>
<sequence length="43" mass="4885">MMFLEGSRTLLRFSLQTRAYSDLRAIVGHGYRFAATSVLTSLF</sequence>
<dbReference type="AlphaFoldDB" id="A0A5B9R6F7"/>
<dbReference type="KEGG" id="rul:UC8_38910"/>
<organism evidence="1 2">
    <name type="scientific">Roseimaritima ulvae</name>
    <dbReference type="NCBI Taxonomy" id="980254"/>
    <lineage>
        <taxon>Bacteria</taxon>
        <taxon>Pseudomonadati</taxon>
        <taxon>Planctomycetota</taxon>
        <taxon>Planctomycetia</taxon>
        <taxon>Pirellulales</taxon>
        <taxon>Pirellulaceae</taxon>
        <taxon>Roseimaritima</taxon>
    </lineage>
</organism>
<evidence type="ECO:0000313" key="2">
    <source>
        <dbReference type="Proteomes" id="UP000325286"/>
    </source>
</evidence>
<dbReference type="EMBL" id="CP042914">
    <property type="protein sequence ID" value="QEG41863.1"/>
    <property type="molecule type" value="Genomic_DNA"/>
</dbReference>
<evidence type="ECO:0000313" key="1">
    <source>
        <dbReference type="EMBL" id="QEG41863.1"/>
    </source>
</evidence>
<dbReference type="RefSeq" id="WP_261340582.1">
    <property type="nucleotide sequence ID" value="NZ_CP042914.1"/>
</dbReference>